<organism evidence="5 6">
    <name type="scientific">Novosphingobium resinovorum</name>
    <dbReference type="NCBI Taxonomy" id="158500"/>
    <lineage>
        <taxon>Bacteria</taxon>
        <taxon>Pseudomonadati</taxon>
        <taxon>Pseudomonadota</taxon>
        <taxon>Alphaproteobacteria</taxon>
        <taxon>Sphingomonadales</taxon>
        <taxon>Sphingomonadaceae</taxon>
        <taxon>Novosphingobium</taxon>
    </lineage>
</organism>
<name>A0A031K3P1_9SPHN</name>
<keyword evidence="4" id="KW-0472">Membrane</keyword>
<dbReference type="GO" id="GO:0016020">
    <property type="term" value="C:membrane"/>
    <property type="evidence" value="ECO:0007669"/>
    <property type="project" value="UniProtKB-SubCell"/>
</dbReference>
<dbReference type="Pfam" id="PF04228">
    <property type="entry name" value="Zn_peptidase"/>
    <property type="match status" value="1"/>
</dbReference>
<evidence type="ECO:0000313" key="5">
    <source>
        <dbReference type="EMBL" id="EZP83830.1"/>
    </source>
</evidence>
<sequence length="291" mass="31438">MRLDDFDPDNIKVTEGGSRGGGFSLGGGKLGCGGLIIVLIGALVFGVDPGQMLGTLENVQQQTPTTAQQPVGGSRSATEICTQNAYSRESCNALSSLDKTWQPLFQKANVPFEQPMLHFYTGGTRSGCGAASSAMGPFYCPADQGIYIDVSFYDQMDKQLGARGDFARYYVMAHEYGHHVQHLTGLDQQVRKAQQQNPRQENALQVKMELQADCYAGVWAAKNRDRIEPGDMEEGLTAASAIGDDTLMKNAGQAVTPESFTHGSSAERMRWLKRGLETGNEDACDTFSSTG</sequence>
<dbReference type="STRING" id="158500.BES08_07830"/>
<proteinExistence type="predicted"/>
<keyword evidence="3" id="KW-1133">Transmembrane helix</keyword>
<dbReference type="GO" id="GO:0008237">
    <property type="term" value="F:metallopeptidase activity"/>
    <property type="evidence" value="ECO:0007669"/>
    <property type="project" value="UniProtKB-KW"/>
</dbReference>
<dbReference type="eggNOG" id="COG2321">
    <property type="taxonomic scope" value="Bacteria"/>
</dbReference>
<gene>
    <name evidence="5" type="ORF">BV97_01020</name>
</gene>
<keyword evidence="2" id="KW-0812">Transmembrane</keyword>
<dbReference type="PATRIC" id="fig|158500.4.peg.1045"/>
<dbReference type="PANTHER" id="PTHR30168:SF0">
    <property type="entry name" value="INNER MEMBRANE PROTEIN"/>
    <property type="match status" value="1"/>
</dbReference>
<protein>
    <submittedName>
        <fullName evidence="5">Putative metalloprotease</fullName>
    </submittedName>
</protein>
<dbReference type="Proteomes" id="UP000024329">
    <property type="component" value="Unassembled WGS sequence"/>
</dbReference>
<evidence type="ECO:0000256" key="3">
    <source>
        <dbReference type="ARBA" id="ARBA00022989"/>
    </source>
</evidence>
<comment type="subcellular location">
    <subcellularLocation>
        <location evidence="1">Membrane</location>
        <topology evidence="1">Single-pass membrane protein</topology>
    </subcellularLocation>
</comment>
<evidence type="ECO:0000256" key="1">
    <source>
        <dbReference type="ARBA" id="ARBA00004167"/>
    </source>
</evidence>
<keyword evidence="5" id="KW-0482">Metalloprotease</keyword>
<reference evidence="5 6" key="1">
    <citation type="submission" date="2014-03" db="EMBL/GenBank/DDBJ databases">
        <title>Whole genome sequence of Novosphingobium resinovorum KF1.</title>
        <authorList>
            <person name="Gan H.M."/>
            <person name="Gan H.Y."/>
            <person name="Chew T.H."/>
            <person name="Savka M.A."/>
        </authorList>
    </citation>
    <scope>NUCLEOTIDE SEQUENCE [LARGE SCALE GENOMIC DNA]</scope>
    <source>
        <strain evidence="5 6">KF1</strain>
    </source>
</reference>
<evidence type="ECO:0000256" key="4">
    <source>
        <dbReference type="ARBA" id="ARBA00023136"/>
    </source>
</evidence>
<keyword evidence="5" id="KW-0645">Protease</keyword>
<accession>A0A031K3P1</accession>
<keyword evidence="5" id="KW-0378">Hydrolase</keyword>
<dbReference type="EMBL" id="JFYZ01000002">
    <property type="protein sequence ID" value="EZP83830.1"/>
    <property type="molecule type" value="Genomic_DNA"/>
</dbReference>
<evidence type="ECO:0000313" key="6">
    <source>
        <dbReference type="Proteomes" id="UP000024329"/>
    </source>
</evidence>
<evidence type="ECO:0000256" key="2">
    <source>
        <dbReference type="ARBA" id="ARBA00022692"/>
    </source>
</evidence>
<dbReference type="GO" id="GO:0006508">
    <property type="term" value="P:proteolysis"/>
    <property type="evidence" value="ECO:0007669"/>
    <property type="project" value="UniProtKB-KW"/>
</dbReference>
<dbReference type="AlphaFoldDB" id="A0A031K3P1"/>
<dbReference type="InterPro" id="IPR007343">
    <property type="entry name" value="Uncharacterised_pept_Zn_put"/>
</dbReference>
<dbReference type="PANTHER" id="PTHR30168">
    <property type="entry name" value="PUTATIVE MEMBRANE PROTEIN YPFJ"/>
    <property type="match status" value="1"/>
</dbReference>
<dbReference type="RefSeq" id="WP_008831305.1">
    <property type="nucleotide sequence ID" value="NZ_JFYZ01000002.1"/>
</dbReference>
<comment type="caution">
    <text evidence="5">The sequence shown here is derived from an EMBL/GenBank/DDBJ whole genome shotgun (WGS) entry which is preliminary data.</text>
</comment>